<dbReference type="EMBL" id="ACYS02000188">
    <property type="protein sequence ID" value="EGJ66802.1"/>
    <property type="molecule type" value="Genomic_DNA"/>
</dbReference>
<sequence>MLGLLFTVFALQLKGDACPHDATKALKTLSFVFKAINPAVVASNNRLIRTFISPKRKSPSNNHFLEGPFAPQLLRQTFKPNYEINNS</sequence>
<protein>
    <submittedName>
        <fullName evidence="1">Uncharacterized protein</fullName>
    </submittedName>
</protein>
<organism evidence="1 2">
    <name type="scientific">Acinetobacter baumannii 6014059</name>
    <dbReference type="NCBI Taxonomy" id="525242"/>
    <lineage>
        <taxon>Bacteria</taxon>
        <taxon>Pseudomonadati</taxon>
        <taxon>Pseudomonadota</taxon>
        <taxon>Gammaproteobacteria</taxon>
        <taxon>Moraxellales</taxon>
        <taxon>Moraxellaceae</taxon>
        <taxon>Acinetobacter</taxon>
        <taxon>Acinetobacter calcoaceticus/baumannii complex</taxon>
    </lineage>
</organism>
<accession>A0A828SK65</accession>
<name>A0A828SK65_ACIBA</name>
<dbReference type="RefSeq" id="WP_000901120.1">
    <property type="nucleotide sequence ID" value="NZ_GL891951.1"/>
</dbReference>
<dbReference type="Proteomes" id="UP000003204">
    <property type="component" value="Unassembled WGS sequence"/>
</dbReference>
<evidence type="ECO:0000313" key="2">
    <source>
        <dbReference type="Proteomes" id="UP000003204"/>
    </source>
</evidence>
<evidence type="ECO:0000313" key="1">
    <source>
        <dbReference type="EMBL" id="EGJ66802.1"/>
    </source>
</evidence>
<proteinExistence type="predicted"/>
<gene>
    <name evidence="1" type="ORF">HMPREF0022_03323</name>
</gene>
<comment type="caution">
    <text evidence="1">The sequence shown here is derived from an EMBL/GenBank/DDBJ whole genome shotgun (WGS) entry which is preliminary data.</text>
</comment>
<dbReference type="AlphaFoldDB" id="A0A828SK65"/>
<reference evidence="1 2" key="1">
    <citation type="submission" date="2011-04" db="EMBL/GenBank/DDBJ databases">
        <authorList>
            <person name="Weinstock G."/>
            <person name="Sodergren E."/>
            <person name="Clifton S."/>
            <person name="Fulton L."/>
            <person name="Fulton B."/>
            <person name="Courtney L."/>
            <person name="Fronick C."/>
            <person name="Harrison M."/>
            <person name="Strong C."/>
            <person name="Farmer C."/>
            <person name="Delahaunty K."/>
            <person name="Markovic C."/>
            <person name="Hall O."/>
            <person name="Minx P."/>
            <person name="Tomlinson C."/>
            <person name="Mitreva M."/>
            <person name="Hou S."/>
            <person name="Chen J."/>
            <person name="Wollam A."/>
            <person name="Pepin K.H."/>
            <person name="Johnson M."/>
            <person name="Bhonagiri V."/>
            <person name="Zhang X."/>
            <person name="Suruliraj S."/>
            <person name="Warren W."/>
            <person name="Chinwalla A."/>
            <person name="Mardis E.R."/>
            <person name="Wilson R.K."/>
        </authorList>
    </citation>
    <scope>NUCLEOTIDE SEQUENCE [LARGE SCALE GENOMIC DNA]</scope>
    <source>
        <strain evidence="1 2">6014059</strain>
    </source>
</reference>